<comment type="caution">
    <text evidence="4">The sequence shown here is derived from an EMBL/GenBank/DDBJ whole genome shotgun (WGS) entry which is preliminary data.</text>
</comment>
<keyword evidence="1" id="KW-0663">Pyridoxal phosphate</keyword>
<reference evidence="5" key="1">
    <citation type="submission" date="2018-02" db="EMBL/GenBank/DDBJ databases">
        <authorList>
            <person name="Clavel T."/>
            <person name="Strowig T."/>
        </authorList>
    </citation>
    <scope>NUCLEOTIDE SEQUENCE [LARGE SCALE GENOMIC DNA]</scope>
    <source>
        <strain evidence="5">DSM 100764</strain>
    </source>
</reference>
<keyword evidence="2" id="KW-0808">Transferase</keyword>
<evidence type="ECO:0000256" key="2">
    <source>
        <dbReference type="RuleBase" id="RU000481"/>
    </source>
</evidence>
<sequence>MDNLINSPIDNELSKLSPFELKGKIIEMADEKVKKAANSLLNAGRGNPNWVSDAPRSAFFAFGQFAMTECHRTLSLPEGIAGTPQKGGMAARFETWMRDNASMPGVDFLRKAYEYCLMELSADPDALLDEWTDGIVGDNYPTPPRILHYTEVIVRKYLDWAICASNPPKDVTFDLFAVEGSTAGMCYCFDVLKQNHLLEKGDAIAIMVPVFTPYIEIPELNEFEYTVLDIDADATTPDGLHTWQYKRADIEKLKDPKYKMLFVTNPSNPPSYAMAPETVEALKEVVKANPRLMILTDDVYGTFVKGYRSLAAELPYNSISCYSFSKYFGATGWRVAVTAVSSDNVFDKLISELPDDKKKQLEERYQSLTIDVSGLKFIDRMVAESRLIALNHTAGLSTPQQIQMSFFALSTLIDTADTYHERMIKLIHSRYDALWKNFGFSMPDDPLRADYYSEIDMMIWAKKLYGQEFADYLDKTYNPLAIVFRLASETGSVVLNGDGFDGPRWSIRVSLANLNEDDYVRLGKNIRQILEQFADEWKASKKS</sequence>
<evidence type="ECO:0000256" key="1">
    <source>
        <dbReference type="ARBA" id="ARBA00022898"/>
    </source>
</evidence>
<dbReference type="InterPro" id="IPR015424">
    <property type="entry name" value="PyrdxlP-dep_Trfase"/>
</dbReference>
<name>A0A2V1IV00_9BACT</name>
<dbReference type="SUPFAM" id="SSF53383">
    <property type="entry name" value="PLP-dependent transferases"/>
    <property type="match status" value="1"/>
</dbReference>
<dbReference type="Pfam" id="PF00155">
    <property type="entry name" value="Aminotran_1_2"/>
    <property type="match status" value="1"/>
</dbReference>
<dbReference type="Proteomes" id="UP000244925">
    <property type="component" value="Unassembled WGS sequence"/>
</dbReference>
<protein>
    <recommendedName>
        <fullName evidence="2">Aminotransferase</fullName>
        <ecNumber evidence="2">2.6.1.-</ecNumber>
    </recommendedName>
</protein>
<dbReference type="InterPro" id="IPR050478">
    <property type="entry name" value="Ethylene_sulfur-biosynth"/>
</dbReference>
<dbReference type="InterPro" id="IPR022518">
    <property type="entry name" value="Aspartate_4-decarboxylase"/>
</dbReference>
<dbReference type="Gene3D" id="3.40.640.10">
    <property type="entry name" value="Type I PLP-dependent aspartate aminotransferase-like (Major domain)"/>
    <property type="match status" value="1"/>
</dbReference>
<comment type="similarity">
    <text evidence="2">Belongs to the class-I pyridoxal-phosphate-dependent aminotransferase family.</text>
</comment>
<dbReference type="GO" id="GO:0006520">
    <property type="term" value="P:amino acid metabolic process"/>
    <property type="evidence" value="ECO:0007669"/>
    <property type="project" value="TreeGrafter"/>
</dbReference>
<dbReference type="InterPro" id="IPR004839">
    <property type="entry name" value="Aminotransferase_I/II_large"/>
</dbReference>
<evidence type="ECO:0000313" key="5">
    <source>
        <dbReference type="Proteomes" id="UP000244925"/>
    </source>
</evidence>
<dbReference type="InterPro" id="IPR015422">
    <property type="entry name" value="PyrdxlP-dep_Trfase_small"/>
</dbReference>
<dbReference type="CDD" id="cd00609">
    <property type="entry name" value="AAT_like"/>
    <property type="match status" value="1"/>
</dbReference>
<evidence type="ECO:0000313" key="4">
    <source>
        <dbReference type="EMBL" id="PWB08606.1"/>
    </source>
</evidence>
<comment type="cofactor">
    <cofactor evidence="2">
        <name>pyridoxal 5'-phosphate</name>
        <dbReference type="ChEBI" id="CHEBI:597326"/>
    </cofactor>
</comment>
<dbReference type="RefSeq" id="WP_107035352.1">
    <property type="nucleotide sequence ID" value="NZ_CAOMFE010000034.1"/>
</dbReference>
<dbReference type="InterPro" id="IPR004838">
    <property type="entry name" value="NHTrfase_class1_PyrdxlP-BS"/>
</dbReference>
<keyword evidence="5" id="KW-1185">Reference proteome</keyword>
<organism evidence="4 5">
    <name type="scientific">Paramuribaculum intestinale</name>
    <dbReference type="NCBI Taxonomy" id="2094151"/>
    <lineage>
        <taxon>Bacteria</taxon>
        <taxon>Pseudomonadati</taxon>
        <taxon>Bacteroidota</taxon>
        <taxon>Bacteroidia</taxon>
        <taxon>Bacteroidales</taxon>
        <taxon>Muribaculaceae</taxon>
        <taxon>Paramuribaculum</taxon>
    </lineage>
</organism>
<dbReference type="NCBIfam" id="NF006755">
    <property type="entry name" value="PRK09275.1"/>
    <property type="match status" value="1"/>
</dbReference>
<keyword evidence="2" id="KW-0032">Aminotransferase</keyword>
<dbReference type="Gene3D" id="3.90.1150.10">
    <property type="entry name" value="Aspartate Aminotransferase, domain 1"/>
    <property type="match status" value="1"/>
</dbReference>
<gene>
    <name evidence="4" type="ORF">C5O25_03505</name>
</gene>
<dbReference type="InterPro" id="IPR015421">
    <property type="entry name" value="PyrdxlP-dep_Trfase_major"/>
</dbReference>
<dbReference type="GeneID" id="93425506"/>
<dbReference type="PANTHER" id="PTHR43795:SF2">
    <property type="entry name" value="BIFUNCTIONAL ASPARTATE AMINOTRANSFERASE AND GLUTAMATE_ASPARTATE-PREPHENATE AMINOTRANSFERASE"/>
    <property type="match status" value="1"/>
</dbReference>
<dbReference type="GO" id="GO:0008483">
    <property type="term" value="F:transaminase activity"/>
    <property type="evidence" value="ECO:0007669"/>
    <property type="project" value="UniProtKB-KW"/>
</dbReference>
<dbReference type="EC" id="2.6.1.-" evidence="2"/>
<dbReference type="Gene3D" id="1.10.20.110">
    <property type="match status" value="1"/>
</dbReference>
<evidence type="ECO:0000259" key="3">
    <source>
        <dbReference type="Pfam" id="PF00155"/>
    </source>
</evidence>
<dbReference type="AlphaFoldDB" id="A0A2V1IV00"/>
<dbReference type="PANTHER" id="PTHR43795">
    <property type="entry name" value="BIFUNCTIONAL ASPARTATE AMINOTRANSFERASE AND GLUTAMATE/ASPARTATE-PREPHENATE AMINOTRANSFERASE-RELATED"/>
    <property type="match status" value="1"/>
</dbReference>
<dbReference type="NCBIfam" id="TIGR03801">
    <property type="entry name" value="asp_4_decarbox"/>
    <property type="match status" value="1"/>
</dbReference>
<dbReference type="GO" id="GO:0030170">
    <property type="term" value="F:pyridoxal phosphate binding"/>
    <property type="evidence" value="ECO:0007669"/>
    <property type="project" value="InterPro"/>
</dbReference>
<accession>A0A2V1IV00</accession>
<dbReference type="PROSITE" id="PS00105">
    <property type="entry name" value="AA_TRANSFER_CLASS_1"/>
    <property type="match status" value="1"/>
</dbReference>
<feature type="domain" description="Aminotransferase class I/classII large" evidence="3">
    <location>
        <begin position="198"/>
        <end position="519"/>
    </location>
</feature>
<dbReference type="EMBL" id="PUBV01000005">
    <property type="protein sequence ID" value="PWB08606.1"/>
    <property type="molecule type" value="Genomic_DNA"/>
</dbReference>
<proteinExistence type="inferred from homology"/>